<organism evidence="1 2">
    <name type="scientific">Nostoc cycadae WK-1</name>
    <dbReference type="NCBI Taxonomy" id="1861711"/>
    <lineage>
        <taxon>Bacteria</taxon>
        <taxon>Bacillati</taxon>
        <taxon>Cyanobacteriota</taxon>
        <taxon>Cyanophyceae</taxon>
        <taxon>Nostocales</taxon>
        <taxon>Nostocaceae</taxon>
        <taxon>Nostoc</taxon>
    </lineage>
</organism>
<gene>
    <name evidence="1" type="ORF">NCWK1_3003</name>
</gene>
<proteinExistence type="predicted"/>
<comment type="caution">
    <text evidence="1">The sequence shown here is derived from an EMBL/GenBank/DDBJ whole genome shotgun (WGS) entry which is preliminary data.</text>
</comment>
<accession>A0A2H6LJ42</accession>
<protein>
    <submittedName>
        <fullName evidence="1">Glutamine synthetase inactivating factor family protein</fullName>
    </submittedName>
</protein>
<keyword evidence="2" id="KW-1185">Reference proteome</keyword>
<evidence type="ECO:0000313" key="2">
    <source>
        <dbReference type="Proteomes" id="UP000236527"/>
    </source>
</evidence>
<dbReference type="AlphaFoldDB" id="A0A2H6LJ42"/>
<dbReference type="Proteomes" id="UP000236527">
    <property type="component" value="Unassembled WGS sequence"/>
</dbReference>
<name>A0A2H6LJ42_9NOSO</name>
<reference evidence="2" key="1">
    <citation type="journal article" date="2018" name="Genome Announc.">
        <title>Draft Genome Sequence of the Nitrogen-Fixing and Hormogonia-Inducing Cyanobacterium Nostoc cycadae Strain WK-1, Isolated from the Coralloid Roots of Cycas revoluta.</title>
        <authorList>
            <person name="Kanesaki Y."/>
            <person name="Hirose M."/>
            <person name="Hirose Y."/>
            <person name="Fujisawa T."/>
            <person name="Nakamura Y."/>
            <person name="Watanabe S."/>
            <person name="Matsunaga S."/>
            <person name="Uchida H."/>
            <person name="Murakami A."/>
        </authorList>
    </citation>
    <scope>NUCLEOTIDE SEQUENCE [LARGE SCALE GENOMIC DNA]</scope>
    <source>
        <strain evidence="2">WK-1</strain>
    </source>
</reference>
<evidence type="ECO:0000313" key="1">
    <source>
        <dbReference type="EMBL" id="GBE93242.1"/>
    </source>
</evidence>
<dbReference type="EMBL" id="BDGE01000053">
    <property type="protein sequence ID" value="GBE93242.1"/>
    <property type="molecule type" value="Genomic_DNA"/>
</dbReference>
<sequence length="56" mass="6756">MRLITMSHNRLEAMRQTKEVHRQNLRKNLEHRLEVAKAQGNERLINQLEAEMRYLG</sequence>